<dbReference type="EC" id="3.2.1.143" evidence="2"/>
<evidence type="ECO:0000256" key="10">
    <source>
        <dbReference type="ARBA" id="ARBA00043193"/>
    </source>
</evidence>
<dbReference type="OrthoDB" id="2021138at2759"/>
<evidence type="ECO:0000313" key="13">
    <source>
        <dbReference type="EMBL" id="CAG8906457.1"/>
    </source>
</evidence>
<dbReference type="Gene3D" id="1.10.4080.10">
    <property type="entry name" value="ADP-ribosylation/Crystallin J1"/>
    <property type="match status" value="1"/>
</dbReference>
<comment type="cofactor">
    <cofactor evidence="12">
        <name>Mg(2+)</name>
        <dbReference type="ChEBI" id="CHEBI:18420"/>
    </cofactor>
    <text evidence="12">Binds 2 magnesium ions per subunit.</text>
</comment>
<evidence type="ECO:0000256" key="1">
    <source>
        <dbReference type="ARBA" id="ARBA00010702"/>
    </source>
</evidence>
<dbReference type="InterPro" id="IPR036705">
    <property type="entry name" value="Ribosyl_crysJ1_sf"/>
</dbReference>
<evidence type="ECO:0000256" key="8">
    <source>
        <dbReference type="ARBA" id="ARBA00042850"/>
    </source>
</evidence>
<comment type="similarity">
    <text evidence="1">Belongs to the ADP-ribosylglycohydrolase family.</text>
</comment>
<name>A0A9W4P790_9EURO</name>
<feature type="binding site" evidence="12">
    <location>
        <position position="292"/>
    </location>
    <ligand>
        <name>Mg(2+)</name>
        <dbReference type="ChEBI" id="CHEBI:18420"/>
        <label>1</label>
    </ligand>
</feature>
<dbReference type="Pfam" id="PF03747">
    <property type="entry name" value="ADP_ribosyl_GH"/>
    <property type="match status" value="1"/>
</dbReference>
<dbReference type="PANTHER" id="PTHR16222:SF24">
    <property type="entry name" value="ADP-RIBOSYLHYDROLASE ARH3"/>
    <property type="match status" value="1"/>
</dbReference>
<evidence type="ECO:0000256" key="11">
    <source>
        <dbReference type="ARBA" id="ARBA00049015"/>
    </source>
</evidence>
<dbReference type="EMBL" id="CAJVRC010000888">
    <property type="protein sequence ID" value="CAG8906457.1"/>
    <property type="molecule type" value="Genomic_DNA"/>
</dbReference>
<feature type="binding site" evidence="12">
    <location>
        <position position="55"/>
    </location>
    <ligand>
        <name>Mg(2+)</name>
        <dbReference type="ChEBI" id="CHEBI:18420"/>
        <label>1</label>
    </ligand>
</feature>
<reference evidence="13" key="1">
    <citation type="submission" date="2021-07" db="EMBL/GenBank/DDBJ databases">
        <authorList>
            <person name="Branca A.L. A."/>
        </authorList>
    </citation>
    <scope>NUCLEOTIDE SEQUENCE</scope>
</reference>
<keyword evidence="14" id="KW-1185">Reference proteome</keyword>
<evidence type="ECO:0000256" key="9">
    <source>
        <dbReference type="ARBA" id="ARBA00043187"/>
    </source>
</evidence>
<dbReference type="InterPro" id="IPR005502">
    <property type="entry name" value="Ribosyl_crysJ1"/>
</dbReference>
<keyword evidence="3" id="KW-0378">Hydrolase</keyword>
<dbReference type="AlphaFoldDB" id="A0A9W4P790"/>
<evidence type="ECO:0000256" key="3">
    <source>
        <dbReference type="ARBA" id="ARBA00022801"/>
    </source>
</evidence>
<comment type="caution">
    <text evidence="13">The sequence shown here is derived from an EMBL/GenBank/DDBJ whole genome shotgun (WGS) entry which is preliminary data.</text>
</comment>
<evidence type="ECO:0000256" key="5">
    <source>
        <dbReference type="ARBA" id="ARBA00042398"/>
    </source>
</evidence>
<proteinExistence type="inferred from homology"/>
<keyword evidence="12" id="KW-0479">Metal-binding</keyword>
<evidence type="ECO:0000256" key="6">
    <source>
        <dbReference type="ARBA" id="ARBA00042471"/>
    </source>
</evidence>
<dbReference type="InterPro" id="IPR050792">
    <property type="entry name" value="ADP-ribosylglycohydrolase"/>
</dbReference>
<organism evidence="13 14">
    <name type="scientific">Penicillium egyptiacum</name>
    <dbReference type="NCBI Taxonomy" id="1303716"/>
    <lineage>
        <taxon>Eukaryota</taxon>
        <taxon>Fungi</taxon>
        <taxon>Dikarya</taxon>
        <taxon>Ascomycota</taxon>
        <taxon>Pezizomycotina</taxon>
        <taxon>Eurotiomycetes</taxon>
        <taxon>Eurotiomycetidae</taxon>
        <taxon>Eurotiales</taxon>
        <taxon>Aspergillaceae</taxon>
        <taxon>Penicillium</taxon>
    </lineage>
</organism>
<feature type="binding site" evidence="12">
    <location>
        <position position="294"/>
    </location>
    <ligand>
        <name>Mg(2+)</name>
        <dbReference type="ChEBI" id="CHEBI:18420"/>
        <label>1</label>
    </ligand>
</feature>
<feature type="binding site" evidence="12">
    <location>
        <position position="54"/>
    </location>
    <ligand>
        <name>Mg(2+)</name>
        <dbReference type="ChEBI" id="CHEBI:18420"/>
        <label>1</label>
    </ligand>
</feature>
<evidence type="ECO:0000256" key="7">
    <source>
        <dbReference type="ARBA" id="ARBA00042722"/>
    </source>
</evidence>
<evidence type="ECO:0000313" key="14">
    <source>
        <dbReference type="Proteomes" id="UP001154252"/>
    </source>
</evidence>
<feature type="binding site" evidence="12">
    <location>
        <position position="295"/>
    </location>
    <ligand>
        <name>Mg(2+)</name>
        <dbReference type="ChEBI" id="CHEBI:18420"/>
        <label>1</label>
    </ligand>
</feature>
<dbReference type="GO" id="GO:0046872">
    <property type="term" value="F:metal ion binding"/>
    <property type="evidence" value="ECO:0007669"/>
    <property type="project" value="UniProtKB-KW"/>
</dbReference>
<dbReference type="PANTHER" id="PTHR16222">
    <property type="entry name" value="ADP-RIBOSYLGLYCOHYDROLASE"/>
    <property type="match status" value="1"/>
</dbReference>
<dbReference type="SUPFAM" id="SSF101478">
    <property type="entry name" value="ADP-ribosylglycohydrolase"/>
    <property type="match status" value="1"/>
</dbReference>
<sequence length="339" mass="37824">MSPSLKSRAQAAIWGVCVADALGGPVQFKDPGTFEPITCLRFVEPYKQPAGSYSDDGSMTLALACSFNKSNMEYNHTLSIQYFVEWVTDGHFSTINRSWDVGRSTRVSLKQWRKYGMEKGDFEVAQKMVNNRLEYEECSGNGSLMRIVPIGLVYWRDSELARQIARRHSQITHPSLACVEACEVYTELVCKVMNGWCFDSVFVQDLPTDILLGESKKQLFHAVSVFPFTHPALKERMSQYRYRTLTDWKSKEPSDMKSSGWVVDTLECALWAFFKYDTWKDGALAVVNLGGDSDTAGAVYGGLAGSFYGFDAIPGEWVDGMQNKGFIESIAGALSDGIA</sequence>
<comment type="catalytic activity">
    <reaction evidence="11">
        <text>alpha-NAD(+) + H2O = ADP-D-ribose + nicotinamide + H(+)</text>
        <dbReference type="Rhea" id="RHEA:68792"/>
        <dbReference type="ChEBI" id="CHEBI:15377"/>
        <dbReference type="ChEBI" id="CHEBI:15378"/>
        <dbReference type="ChEBI" id="CHEBI:17154"/>
        <dbReference type="ChEBI" id="CHEBI:57967"/>
        <dbReference type="ChEBI" id="CHEBI:77017"/>
    </reaction>
</comment>
<evidence type="ECO:0000256" key="2">
    <source>
        <dbReference type="ARBA" id="ARBA00012255"/>
    </source>
</evidence>
<protein>
    <recommendedName>
        <fullName evidence="4">ADP-ribosylhydrolase ARH3</fullName>
        <ecNumber evidence="2">3.2.1.143</ecNumber>
    </recommendedName>
    <alternativeName>
        <fullName evidence="5">ADP-ribose glycohydrolase ARH3</fullName>
    </alternativeName>
    <alternativeName>
        <fullName evidence="6">ADP-ribosylhydrolase 3</fullName>
    </alternativeName>
    <alternativeName>
        <fullName evidence="9">O-acetyl-ADP-ribose deacetylase ARH3</fullName>
    </alternativeName>
    <alternativeName>
        <fullName evidence="10">Poly(ADP-ribose) glycohydrolase ARH3</fullName>
    </alternativeName>
    <alternativeName>
        <fullName evidence="8">[Protein ADP-ribosylarginine] hydrolase-like protein 2</fullName>
    </alternativeName>
    <alternativeName>
        <fullName evidence="7">[Protein ADP-ribosylserine] hydrolase</fullName>
    </alternativeName>
</protein>
<evidence type="ECO:0000256" key="4">
    <source>
        <dbReference type="ARBA" id="ARBA00041057"/>
    </source>
</evidence>
<dbReference type="Proteomes" id="UP001154252">
    <property type="component" value="Unassembled WGS sequence"/>
</dbReference>
<feature type="binding site" evidence="12">
    <location>
        <position position="56"/>
    </location>
    <ligand>
        <name>Mg(2+)</name>
        <dbReference type="ChEBI" id="CHEBI:18420"/>
        <label>1</label>
    </ligand>
</feature>
<evidence type="ECO:0000256" key="12">
    <source>
        <dbReference type="PIRSR" id="PIRSR605502-1"/>
    </source>
</evidence>
<keyword evidence="12" id="KW-0460">Magnesium</keyword>
<gene>
    <name evidence="13" type="ORF">PEGY_LOCUS8515</name>
</gene>
<accession>A0A9W4P790</accession>
<dbReference type="GO" id="GO:0004649">
    <property type="term" value="F:poly(ADP-ribose) glycohydrolase activity"/>
    <property type="evidence" value="ECO:0007669"/>
    <property type="project" value="UniProtKB-EC"/>
</dbReference>